<dbReference type="Pfam" id="PF04392">
    <property type="entry name" value="ABC_sub_bind"/>
    <property type="match status" value="1"/>
</dbReference>
<reference evidence="1 2" key="1">
    <citation type="submission" date="2017-08" db="EMBL/GenBank/DDBJ databases">
        <title>Burning lignite coal seam in the remote Altai Mountains harbors a hydrogen-driven thermophilic microbial community.</title>
        <authorList>
            <person name="Kadnikov V.V."/>
            <person name="Mardanov A.V."/>
            <person name="Ivasenko D."/>
            <person name="Beletsky A.V."/>
            <person name="Karnachuk O.V."/>
            <person name="Ravin N.V."/>
        </authorList>
    </citation>
    <scope>NUCLEOTIDE SEQUENCE [LARGE SCALE GENOMIC DNA]</scope>
    <source>
        <strain evidence="1">AL31</strain>
    </source>
</reference>
<dbReference type="InterPro" id="IPR028082">
    <property type="entry name" value="Peripla_BP_I"/>
</dbReference>
<gene>
    <name evidence="1" type="ORF">BLITH_1072</name>
</gene>
<comment type="caution">
    <text evidence="1">The sequence shown here is derived from an EMBL/GenBank/DDBJ whole genome shotgun (WGS) entry which is preliminary data.</text>
</comment>
<dbReference type="AlphaFoldDB" id="A0A2T5G7E8"/>
<dbReference type="PANTHER" id="PTHR35271:SF1">
    <property type="entry name" value="ABC TRANSPORTER, SUBSTRATE-BINDING LIPOPROTEIN"/>
    <property type="match status" value="1"/>
</dbReference>
<name>A0A2T5G7E8_9BACL</name>
<dbReference type="Proteomes" id="UP000244016">
    <property type="component" value="Unassembled WGS sequence"/>
</dbReference>
<dbReference type="InterPro" id="IPR007487">
    <property type="entry name" value="ABC_transpt-TYRBP-like"/>
</dbReference>
<proteinExistence type="predicted"/>
<dbReference type="PANTHER" id="PTHR35271">
    <property type="entry name" value="ABC TRANSPORTER, SUBSTRATE-BINDING LIPOPROTEIN-RELATED"/>
    <property type="match status" value="1"/>
</dbReference>
<organism evidence="1 2">
    <name type="scientific">Brockia lithotrophica</name>
    <dbReference type="NCBI Taxonomy" id="933949"/>
    <lineage>
        <taxon>Bacteria</taxon>
        <taxon>Bacillati</taxon>
        <taxon>Bacillota</taxon>
        <taxon>Bacilli</taxon>
        <taxon>Bacillales</taxon>
        <taxon>Bacillales Family X. Incertae Sedis</taxon>
        <taxon>Brockia</taxon>
    </lineage>
</organism>
<dbReference type="Gene3D" id="3.40.50.2300">
    <property type="match status" value="2"/>
</dbReference>
<dbReference type="SUPFAM" id="SSF53822">
    <property type="entry name" value="Periplasmic binding protein-like I"/>
    <property type="match status" value="1"/>
</dbReference>
<dbReference type="CDD" id="cd06325">
    <property type="entry name" value="PBP1_ABC_unchar_transporter"/>
    <property type="match status" value="1"/>
</dbReference>
<protein>
    <submittedName>
        <fullName evidence="1">ABC transporter substrate-binding protein</fullName>
    </submittedName>
</protein>
<accession>A0A2T5G7E8</accession>
<dbReference type="EMBL" id="PEBW01000003">
    <property type="protein sequence ID" value="PTQ52105.1"/>
    <property type="molecule type" value="Genomic_DNA"/>
</dbReference>
<evidence type="ECO:0000313" key="2">
    <source>
        <dbReference type="Proteomes" id="UP000244016"/>
    </source>
</evidence>
<sequence>MKGRSSRRRLDAGERSWGRRRESIRGVRGVRRWSAERRESGLRIRVRRSSWSRLSGVRWRRGAAFALALLLAVLTLGGCGSGNPSSGKTYTVGVVQIVSHVALDAARQGFVDGLKEEGFEEGKNLNLILRNAEGSQDTARQIADKFVSDRVDLILAIATPAAQAAAQATKSSSIPVVITAVTDPVAAGLVHSLEKPGTNVTGTTDMNPVEEQLALVLDVAKGKRVGILYNSGEVNSRVQVDIAKEAAKKLGLELVERTVTNTNEVQQAAEALAAQGVDAFYIPTDNTVVAGLPNVLQVAERHKIPVIAGEGDSVKNGALATYGIDYYSLGKQTAKMAAKILRGEAKPQDMPVERQKDLKFFLNLKAAERMGVEVPDAWKKRANETY</sequence>
<evidence type="ECO:0000313" key="1">
    <source>
        <dbReference type="EMBL" id="PTQ52105.1"/>
    </source>
</evidence>